<evidence type="ECO:0000256" key="10">
    <source>
        <dbReference type="ARBA" id="ARBA00029760"/>
    </source>
</evidence>
<dbReference type="InterPro" id="IPR015422">
    <property type="entry name" value="PyrdxlP-dep_Trfase_small"/>
</dbReference>
<keyword evidence="9 16" id="KW-0663">Pyridoxal phosphate</keyword>
<dbReference type="NCBIfam" id="TIGR00700">
    <property type="entry name" value="GABAtrnsam"/>
    <property type="match status" value="1"/>
</dbReference>
<proteinExistence type="inferred from homology"/>
<evidence type="ECO:0000256" key="16">
    <source>
        <dbReference type="RuleBase" id="RU003560"/>
    </source>
</evidence>
<dbReference type="InterPro" id="IPR005814">
    <property type="entry name" value="Aminotrans_3"/>
</dbReference>
<dbReference type="GO" id="GO:0034386">
    <property type="term" value="F:4-aminobutyrate:2-oxoglutarate transaminase activity"/>
    <property type="evidence" value="ECO:0007669"/>
    <property type="project" value="UniProtKB-EC"/>
</dbReference>
<sequence>MTDTIGTPVSSVSAGPAASVAQQRRIVTAIPGPKSDALHARRLAVVPVGVSSVLPVYIARAHGAILVDVDGNQFIDLGAGIGVTTVGHTQSGVVEAATQQLNDVTHTLFTVTPYEEYVRVAELLAEHTPGDFAKKTMLANSGAEAVENAVKIARKYTRRVGVAVLEHAYHGRTNLTMAMNFKAAPYSTGFGPFAGDVYRAPNSYPYHDGLTGAEAAARTIGYLEKTVGAYDLACLVVEPIQGEGGFVLPAEGYLTALQQWCTDNGIVFVADEIQSGMARTGEYFASTHFGLIPDMVLSAKGIAGGLPLAAVTGRAEIMDAALPGGLGGTFGGNPVAAAAAVAVFGEIERLGLLAEATRVEQTLSAGLLELQKKYDIIGDVRGVGAMIAIELVQPGTGYTSKEPNGDAVTFLASYAAQHGVLILTAGTYGNVLRFLPSLTITDALLEDALSVLDDGFAELAAK</sequence>
<dbReference type="RefSeq" id="WP_136643589.1">
    <property type="nucleotide sequence ID" value="NZ_QYRT01000055.1"/>
</dbReference>
<dbReference type="GO" id="GO:0047298">
    <property type="term" value="F:(S)-3-amino-2-methylpropionate transaminase activity"/>
    <property type="evidence" value="ECO:0007669"/>
    <property type="project" value="UniProtKB-EC"/>
</dbReference>
<dbReference type="InterPro" id="IPR015424">
    <property type="entry name" value="PyrdxlP-dep_Trfase"/>
</dbReference>
<dbReference type="AlphaFoldDB" id="A0A4T2BHF2"/>
<dbReference type="InterPro" id="IPR049704">
    <property type="entry name" value="Aminotrans_3_PPA_site"/>
</dbReference>
<evidence type="ECO:0000256" key="1">
    <source>
        <dbReference type="ARBA" id="ARBA00001750"/>
    </source>
</evidence>
<comment type="cofactor">
    <cofactor evidence="2">
        <name>pyridoxal 5'-phosphate</name>
        <dbReference type="ChEBI" id="CHEBI:597326"/>
    </cofactor>
</comment>
<dbReference type="EC" id="2.6.1.22" evidence="5"/>
<dbReference type="SUPFAM" id="SSF53383">
    <property type="entry name" value="PLP-dependent transferases"/>
    <property type="match status" value="1"/>
</dbReference>
<dbReference type="EC" id="2.6.1.19" evidence="6"/>
<dbReference type="InterPro" id="IPR050103">
    <property type="entry name" value="Class-III_PLP-dep_AT"/>
</dbReference>
<evidence type="ECO:0000313" key="18">
    <source>
        <dbReference type="Proteomes" id="UP000306192"/>
    </source>
</evidence>
<dbReference type="EMBL" id="QYRT01000055">
    <property type="protein sequence ID" value="TIH30109.1"/>
    <property type="molecule type" value="Genomic_DNA"/>
</dbReference>
<evidence type="ECO:0000256" key="6">
    <source>
        <dbReference type="ARBA" id="ARBA00012912"/>
    </source>
</evidence>
<comment type="caution">
    <text evidence="17">The sequence shown here is derived from an EMBL/GenBank/DDBJ whole genome shotgun (WGS) entry which is preliminary data.</text>
</comment>
<comment type="catalytic activity">
    <reaction evidence="1">
        <text>(S)-3-amino-2-methylpropanoate + 2-oxoglutarate = 2-methyl-3-oxopropanoate + L-glutamate</text>
        <dbReference type="Rhea" id="RHEA:13993"/>
        <dbReference type="ChEBI" id="CHEBI:16810"/>
        <dbReference type="ChEBI" id="CHEBI:29985"/>
        <dbReference type="ChEBI" id="CHEBI:57700"/>
        <dbReference type="ChEBI" id="CHEBI:58655"/>
        <dbReference type="EC" id="2.6.1.22"/>
    </reaction>
</comment>
<dbReference type="Proteomes" id="UP000306192">
    <property type="component" value="Unassembled WGS sequence"/>
</dbReference>
<evidence type="ECO:0000256" key="12">
    <source>
        <dbReference type="ARBA" id="ARBA00030857"/>
    </source>
</evidence>
<evidence type="ECO:0000256" key="13">
    <source>
        <dbReference type="ARBA" id="ARBA00031787"/>
    </source>
</evidence>
<reference evidence="17 18" key="1">
    <citation type="journal article" date="2019" name="Microorganisms">
        <title>Systematic Affiliation and Genome Analysis of Subtercola vilae DB165(T) with Particular Emphasis on Cold Adaptation of an Isolate from a High-Altitude Cold Volcano Lake.</title>
        <authorList>
            <person name="Villalobos A.S."/>
            <person name="Wiese J."/>
            <person name="Imhoff J.F."/>
            <person name="Dorador C."/>
            <person name="Keller A."/>
            <person name="Hentschel U."/>
        </authorList>
    </citation>
    <scope>NUCLEOTIDE SEQUENCE [LARGE SCALE GENOMIC DNA]</scope>
    <source>
        <strain evidence="17 18">DB165</strain>
    </source>
</reference>
<evidence type="ECO:0000256" key="9">
    <source>
        <dbReference type="ARBA" id="ARBA00022898"/>
    </source>
</evidence>
<evidence type="ECO:0000256" key="8">
    <source>
        <dbReference type="ARBA" id="ARBA00022679"/>
    </source>
</evidence>
<dbReference type="Gene3D" id="3.90.1150.10">
    <property type="entry name" value="Aspartate Aminotransferase, domain 1"/>
    <property type="match status" value="1"/>
</dbReference>
<dbReference type="GO" id="GO:0009448">
    <property type="term" value="P:gamma-aminobutyric acid metabolic process"/>
    <property type="evidence" value="ECO:0007669"/>
    <property type="project" value="InterPro"/>
</dbReference>
<organism evidence="17 18">
    <name type="scientific">Subtercola vilae</name>
    <dbReference type="NCBI Taxonomy" id="2056433"/>
    <lineage>
        <taxon>Bacteria</taxon>
        <taxon>Bacillati</taxon>
        <taxon>Actinomycetota</taxon>
        <taxon>Actinomycetes</taxon>
        <taxon>Micrococcales</taxon>
        <taxon>Microbacteriaceae</taxon>
        <taxon>Subtercola</taxon>
    </lineage>
</organism>
<keyword evidence="18" id="KW-1185">Reference proteome</keyword>
<evidence type="ECO:0000256" key="4">
    <source>
        <dbReference type="ARBA" id="ARBA00008954"/>
    </source>
</evidence>
<accession>A0A4T2BHF2</accession>
<protein>
    <recommendedName>
        <fullName evidence="12">(S)-3-amino-2-methylpropionate transaminase</fullName>
        <ecNumber evidence="6">2.6.1.19</ecNumber>
        <ecNumber evidence="5">2.6.1.22</ecNumber>
    </recommendedName>
    <alternativeName>
        <fullName evidence="13">GABA aminotransferase</fullName>
    </alternativeName>
    <alternativeName>
        <fullName evidence="11">Gamma-amino-N-butyrate transaminase</fullName>
    </alternativeName>
    <alternativeName>
        <fullName evidence="15">Glutamate:succinic semialdehyde transaminase</fullName>
    </alternativeName>
    <alternativeName>
        <fullName evidence="10">L-AIBAT</fullName>
    </alternativeName>
</protein>
<evidence type="ECO:0000313" key="17">
    <source>
        <dbReference type="EMBL" id="TIH30109.1"/>
    </source>
</evidence>
<comment type="similarity">
    <text evidence="4 16">Belongs to the class-III pyridoxal-phosphate-dependent aminotransferase family.</text>
</comment>
<evidence type="ECO:0000256" key="7">
    <source>
        <dbReference type="ARBA" id="ARBA00022576"/>
    </source>
</evidence>
<dbReference type="InterPro" id="IPR004632">
    <property type="entry name" value="4NH2But_aminotransferase_bac"/>
</dbReference>
<dbReference type="Gene3D" id="3.40.640.10">
    <property type="entry name" value="Type I PLP-dependent aspartate aminotransferase-like (Major domain)"/>
    <property type="match status" value="1"/>
</dbReference>
<dbReference type="PANTHER" id="PTHR11986">
    <property type="entry name" value="AMINOTRANSFERASE CLASS III"/>
    <property type="match status" value="1"/>
</dbReference>
<dbReference type="GO" id="GO:0042802">
    <property type="term" value="F:identical protein binding"/>
    <property type="evidence" value="ECO:0007669"/>
    <property type="project" value="TreeGrafter"/>
</dbReference>
<evidence type="ECO:0000256" key="5">
    <source>
        <dbReference type="ARBA" id="ARBA00012876"/>
    </source>
</evidence>
<dbReference type="CDD" id="cd00610">
    <property type="entry name" value="OAT_like"/>
    <property type="match status" value="1"/>
</dbReference>
<evidence type="ECO:0000256" key="2">
    <source>
        <dbReference type="ARBA" id="ARBA00001933"/>
    </source>
</evidence>
<evidence type="ECO:0000256" key="3">
    <source>
        <dbReference type="ARBA" id="ARBA00005176"/>
    </source>
</evidence>
<gene>
    <name evidence="17" type="primary">gabT</name>
    <name evidence="17" type="ORF">D4765_17460</name>
</gene>
<dbReference type="OrthoDB" id="9801052at2"/>
<evidence type="ECO:0000256" key="14">
    <source>
        <dbReference type="ARBA" id="ARBA00048021"/>
    </source>
</evidence>
<dbReference type="FunFam" id="3.40.640.10:FF:000013">
    <property type="entry name" value="4-aminobutyrate aminotransferase"/>
    <property type="match status" value="1"/>
</dbReference>
<comment type="pathway">
    <text evidence="3">Amino-acid degradation; 4-aminobutanoate degradation.</text>
</comment>
<dbReference type="PROSITE" id="PS00600">
    <property type="entry name" value="AA_TRANSFER_CLASS_3"/>
    <property type="match status" value="1"/>
</dbReference>
<keyword evidence="7 17" id="KW-0032">Aminotransferase</keyword>
<dbReference type="Pfam" id="PF00202">
    <property type="entry name" value="Aminotran_3"/>
    <property type="match status" value="1"/>
</dbReference>
<dbReference type="PIRSF" id="PIRSF000521">
    <property type="entry name" value="Transaminase_4ab_Lys_Orn"/>
    <property type="match status" value="1"/>
</dbReference>
<keyword evidence="8 17" id="KW-0808">Transferase</keyword>
<name>A0A4T2BHF2_9MICO</name>
<comment type="catalytic activity">
    <reaction evidence="14">
        <text>4-aminobutanoate + 2-oxoglutarate = succinate semialdehyde + L-glutamate</text>
        <dbReference type="Rhea" id="RHEA:23352"/>
        <dbReference type="ChEBI" id="CHEBI:16810"/>
        <dbReference type="ChEBI" id="CHEBI:29985"/>
        <dbReference type="ChEBI" id="CHEBI:57706"/>
        <dbReference type="ChEBI" id="CHEBI:59888"/>
        <dbReference type="EC" id="2.6.1.19"/>
    </reaction>
</comment>
<dbReference type="PANTHER" id="PTHR11986:SF79">
    <property type="entry name" value="ACETYLORNITHINE AMINOTRANSFERASE, MITOCHONDRIAL"/>
    <property type="match status" value="1"/>
</dbReference>
<evidence type="ECO:0000256" key="11">
    <source>
        <dbReference type="ARBA" id="ARBA00030204"/>
    </source>
</evidence>
<evidence type="ECO:0000256" key="15">
    <source>
        <dbReference type="ARBA" id="ARBA00050054"/>
    </source>
</evidence>
<dbReference type="InterPro" id="IPR015421">
    <property type="entry name" value="PyrdxlP-dep_Trfase_major"/>
</dbReference>
<dbReference type="GO" id="GO:0030170">
    <property type="term" value="F:pyridoxal phosphate binding"/>
    <property type="evidence" value="ECO:0007669"/>
    <property type="project" value="InterPro"/>
</dbReference>